<sequence>MKTITLSSNLPSVLELFEMARRDSLLVKTTKGDSFFISPTDEFETEVELLRRNHSFLTMLDKFKRETETISLEQVERDADYVGDPNIKKLRNPVNDASDMAKTLRELGFDHVTLKTDLPNGEAMEKAVHQFSLKLERGGVGLFYYAGHGVQGTDGENYLIPTQVSIPTQVEIKRRAMPAKYVLDKMEYARKNELNIIILDACRNNPLPARGREVLKSGLAEMPSPAGSILIFSTAPGSRAYDGSGRNGVFTKHFLKGMKKYAHMDIEQMLKRVRKAVEHETETEPVPQVPWQNSSLKRDFCFSPSGCTDPELEEARRQAILEKKRAKRAQAKLKARAENKAKRLAEEAEQTKRELEKARRQVKIEKERAEKARKEAERAKAKATKPSNVVDTAAVAKAKQQLEDKMKQLDQQMNVLANQIKQLKEKTRLAEEAEKRAKKAQKEAEEKRNLAEKQARDAKRQREKAEAERRRTQENTTEPPPTRFTPIPPG</sequence>
<feature type="compositionally biased region" description="Basic and acidic residues" evidence="2">
    <location>
        <begin position="423"/>
        <end position="473"/>
    </location>
</feature>
<dbReference type="PROSITE" id="PS50207">
    <property type="entry name" value="CASPASE_P10"/>
    <property type="match status" value="1"/>
</dbReference>
<comment type="caution">
    <text evidence="4">The sequence shown here is derived from an EMBL/GenBank/DDBJ whole genome shotgun (WGS) entry which is preliminary data.</text>
</comment>
<dbReference type="SMART" id="SM00115">
    <property type="entry name" value="CASc"/>
    <property type="match status" value="1"/>
</dbReference>
<dbReference type="InterPro" id="IPR002138">
    <property type="entry name" value="Pept_C14_p10"/>
</dbReference>
<dbReference type="InterPro" id="IPR015917">
    <property type="entry name" value="Pept_C14A"/>
</dbReference>
<dbReference type="PATRIC" id="fig|1003181.4.peg.5900"/>
<dbReference type="AlphaFoldDB" id="A0A176RVX1"/>
<evidence type="ECO:0000256" key="2">
    <source>
        <dbReference type="SAM" id="MobiDB-lite"/>
    </source>
</evidence>
<feature type="domain" description="Caspase family p10" evidence="3">
    <location>
        <begin position="218"/>
        <end position="304"/>
    </location>
</feature>
<evidence type="ECO:0000256" key="1">
    <source>
        <dbReference type="ARBA" id="ARBA00010134"/>
    </source>
</evidence>
<dbReference type="SUPFAM" id="SSF52129">
    <property type="entry name" value="Caspase-like"/>
    <property type="match status" value="1"/>
</dbReference>
<dbReference type="Proteomes" id="UP000076962">
    <property type="component" value="Unassembled WGS sequence"/>
</dbReference>
<feature type="compositionally biased region" description="Basic and acidic residues" evidence="2">
    <location>
        <begin position="335"/>
        <end position="380"/>
    </location>
</feature>
<dbReference type="Gene3D" id="3.40.50.1460">
    <property type="match status" value="1"/>
</dbReference>
<reference evidence="4 5" key="1">
    <citation type="submission" date="2016-05" db="EMBL/GenBank/DDBJ databases">
        <title>Single-cell genome of chain-forming Candidatus Thiomargarita nelsonii and comparison to other large sulfur-oxidizing bacteria.</title>
        <authorList>
            <person name="Winkel M."/>
            <person name="Salman V."/>
            <person name="Woyke T."/>
            <person name="Schulz-Vogt H."/>
            <person name="Richter M."/>
            <person name="Flood B."/>
            <person name="Bailey J."/>
            <person name="Amann R."/>
            <person name="Mussmann M."/>
        </authorList>
    </citation>
    <scope>NUCLEOTIDE SEQUENCE [LARGE SCALE GENOMIC DNA]</scope>
    <source>
        <strain evidence="4 5">THI036</strain>
    </source>
</reference>
<keyword evidence="5" id="KW-1185">Reference proteome</keyword>
<proteinExistence type="inferred from homology"/>
<protein>
    <submittedName>
        <fullName evidence="4">Peptidase C14 caspase catalytic subunit p20</fullName>
    </submittedName>
</protein>
<dbReference type="PANTHER" id="PTHR22576">
    <property type="entry name" value="MUCOSA ASSOCIATED LYMPHOID TISSUE LYMPHOMA TRANSLOCATION PROTEIN 1/PARACASPASE"/>
    <property type="match status" value="1"/>
</dbReference>
<dbReference type="InterPro" id="IPR011600">
    <property type="entry name" value="Pept_C14_caspase"/>
</dbReference>
<evidence type="ECO:0000259" key="3">
    <source>
        <dbReference type="PROSITE" id="PS50207"/>
    </source>
</evidence>
<evidence type="ECO:0000313" key="5">
    <source>
        <dbReference type="Proteomes" id="UP000076962"/>
    </source>
</evidence>
<dbReference type="EMBL" id="LUTY01002636">
    <property type="protein sequence ID" value="OAD19866.1"/>
    <property type="molecule type" value="Genomic_DNA"/>
</dbReference>
<accession>A0A176RVX1</accession>
<dbReference type="GO" id="GO:0004197">
    <property type="term" value="F:cysteine-type endopeptidase activity"/>
    <property type="evidence" value="ECO:0007669"/>
    <property type="project" value="InterPro"/>
</dbReference>
<dbReference type="InterPro" id="IPR029030">
    <property type="entry name" value="Caspase-like_dom_sf"/>
</dbReference>
<dbReference type="PANTHER" id="PTHR22576:SF37">
    <property type="entry name" value="MUCOSA-ASSOCIATED LYMPHOID TISSUE LYMPHOMA TRANSLOCATION PROTEIN 1"/>
    <property type="match status" value="1"/>
</dbReference>
<dbReference type="GO" id="GO:0006508">
    <property type="term" value="P:proteolysis"/>
    <property type="evidence" value="ECO:0007669"/>
    <property type="project" value="InterPro"/>
</dbReference>
<comment type="similarity">
    <text evidence="1">Belongs to the peptidase C14A family.</text>
</comment>
<dbReference type="Pfam" id="PF00656">
    <property type="entry name" value="Peptidase_C14"/>
    <property type="match status" value="1"/>
</dbReference>
<organism evidence="4 5">
    <name type="scientific">Candidatus Thiomargarita nelsonii</name>
    <dbReference type="NCBI Taxonomy" id="1003181"/>
    <lineage>
        <taxon>Bacteria</taxon>
        <taxon>Pseudomonadati</taxon>
        <taxon>Pseudomonadota</taxon>
        <taxon>Gammaproteobacteria</taxon>
        <taxon>Thiotrichales</taxon>
        <taxon>Thiotrichaceae</taxon>
        <taxon>Thiomargarita</taxon>
    </lineage>
</organism>
<feature type="region of interest" description="Disordered" evidence="2">
    <location>
        <begin position="423"/>
        <end position="490"/>
    </location>
</feature>
<dbReference type="InterPro" id="IPR052039">
    <property type="entry name" value="Caspase-related_regulators"/>
</dbReference>
<evidence type="ECO:0000313" key="4">
    <source>
        <dbReference type="EMBL" id="OAD19866.1"/>
    </source>
</evidence>
<name>A0A176RVX1_9GAMM</name>
<feature type="compositionally biased region" description="Pro residues" evidence="2">
    <location>
        <begin position="478"/>
        <end position="490"/>
    </location>
</feature>
<gene>
    <name evidence="4" type="ORF">THIOM_004473</name>
</gene>
<feature type="region of interest" description="Disordered" evidence="2">
    <location>
        <begin position="335"/>
        <end position="388"/>
    </location>
</feature>